<dbReference type="InterPro" id="IPR001082">
    <property type="entry name" value="Pilin"/>
</dbReference>
<keyword evidence="3" id="KW-0281">Fimbrium</keyword>
<dbReference type="EMBL" id="JALGCL010000002">
    <property type="protein sequence ID" value="MCJ0825715.1"/>
    <property type="molecule type" value="Genomic_DNA"/>
</dbReference>
<accession>A0ABT0A430</accession>
<reference evidence="5 6" key="1">
    <citation type="submission" date="2022-03" db="EMBL/GenBank/DDBJ databases">
        <title>Luteimonas soily sp. nov., a novel bacterium isolated from the soil.</title>
        <authorList>
            <person name="Zhang X."/>
        </authorList>
    </citation>
    <scope>NUCLEOTIDE SEQUENCE [LARGE SCALE GENOMIC DNA]</scope>
    <source>
        <strain evidence="5 6">50</strain>
    </source>
</reference>
<comment type="caution">
    <text evidence="5">The sequence shown here is derived from an EMBL/GenBank/DDBJ whole genome shotgun (WGS) entry which is preliminary data.</text>
</comment>
<keyword evidence="4" id="KW-0472">Membrane</keyword>
<feature type="transmembrane region" description="Helical" evidence="4">
    <location>
        <begin position="7"/>
        <end position="31"/>
    </location>
</feature>
<proteinExistence type="inferred from homology"/>
<protein>
    <submittedName>
        <fullName evidence="5">Pilin</fullName>
    </submittedName>
</protein>
<dbReference type="Pfam" id="PF00114">
    <property type="entry name" value="Pilin"/>
    <property type="match status" value="1"/>
</dbReference>
<dbReference type="InterPro" id="IPR012902">
    <property type="entry name" value="N_methyl_site"/>
</dbReference>
<keyword evidence="6" id="KW-1185">Reference proteome</keyword>
<dbReference type="RefSeq" id="WP_243320506.1">
    <property type="nucleotide sequence ID" value="NZ_JALGCL010000002.1"/>
</dbReference>
<gene>
    <name evidence="5" type="ORF">MQC88_07065</name>
</gene>
<keyword evidence="2" id="KW-0488">Methylation</keyword>
<evidence type="ECO:0000256" key="3">
    <source>
        <dbReference type="RuleBase" id="RU000389"/>
    </source>
</evidence>
<dbReference type="PANTHER" id="PTHR30093:SF34">
    <property type="entry name" value="PREPILIN PEPTIDASE-DEPENDENT PROTEIN D"/>
    <property type="match status" value="1"/>
</dbReference>
<keyword evidence="4" id="KW-1133">Transmembrane helix</keyword>
<dbReference type="Pfam" id="PF07963">
    <property type="entry name" value="N_methyl"/>
    <property type="match status" value="1"/>
</dbReference>
<name>A0ABT0A430_9GAMM</name>
<sequence length="139" mass="14536">MKKYQQGFTLIELMIVIAILGILIAIALPAYQDYTVRAKVSECANMMASAKTAVAEYRASHTALPTNAAAAGVDTQATKYCDQLTIANGVISVQAPSTKTGGTGNVTIIDSPTVNATSGDIDWKCKATGTTKYAPGTCR</sequence>
<comment type="similarity">
    <text evidence="1 3">Belongs to the N-Me-Phe pilin family.</text>
</comment>
<dbReference type="SUPFAM" id="SSF54523">
    <property type="entry name" value="Pili subunits"/>
    <property type="match status" value="1"/>
</dbReference>
<dbReference type="Proteomes" id="UP001165423">
    <property type="component" value="Unassembled WGS sequence"/>
</dbReference>
<dbReference type="PANTHER" id="PTHR30093">
    <property type="entry name" value="GENERAL SECRETION PATHWAY PROTEIN G"/>
    <property type="match status" value="1"/>
</dbReference>
<dbReference type="Gene3D" id="3.30.700.10">
    <property type="entry name" value="Glycoprotein, Type 4 Pilin"/>
    <property type="match status" value="1"/>
</dbReference>
<evidence type="ECO:0000313" key="5">
    <source>
        <dbReference type="EMBL" id="MCJ0825715.1"/>
    </source>
</evidence>
<dbReference type="InterPro" id="IPR045584">
    <property type="entry name" value="Pilin-like"/>
</dbReference>
<evidence type="ECO:0000256" key="4">
    <source>
        <dbReference type="SAM" id="Phobius"/>
    </source>
</evidence>
<keyword evidence="4" id="KW-0812">Transmembrane</keyword>
<organism evidence="5 6">
    <name type="scientific">Cognatiluteimonas sedimenti</name>
    <dbReference type="NCBI Taxonomy" id="2927791"/>
    <lineage>
        <taxon>Bacteria</taxon>
        <taxon>Pseudomonadati</taxon>
        <taxon>Pseudomonadota</taxon>
        <taxon>Gammaproteobacteria</taxon>
        <taxon>Lysobacterales</taxon>
        <taxon>Lysobacteraceae</taxon>
        <taxon>Cognatiluteimonas</taxon>
    </lineage>
</organism>
<evidence type="ECO:0000313" key="6">
    <source>
        <dbReference type="Proteomes" id="UP001165423"/>
    </source>
</evidence>
<evidence type="ECO:0000256" key="2">
    <source>
        <dbReference type="ARBA" id="ARBA00022481"/>
    </source>
</evidence>
<dbReference type="NCBIfam" id="TIGR02532">
    <property type="entry name" value="IV_pilin_GFxxxE"/>
    <property type="match status" value="1"/>
</dbReference>
<dbReference type="PROSITE" id="PS00409">
    <property type="entry name" value="PROKAR_NTER_METHYL"/>
    <property type="match status" value="1"/>
</dbReference>
<evidence type="ECO:0000256" key="1">
    <source>
        <dbReference type="ARBA" id="ARBA00005233"/>
    </source>
</evidence>